<dbReference type="GO" id="GO:0004575">
    <property type="term" value="F:sucrose alpha-glucosidase activity"/>
    <property type="evidence" value="ECO:0007669"/>
    <property type="project" value="TreeGrafter"/>
</dbReference>
<evidence type="ECO:0000256" key="2">
    <source>
        <dbReference type="ARBA" id="ARBA00022801"/>
    </source>
</evidence>
<evidence type="ECO:0000313" key="6">
    <source>
        <dbReference type="EMBL" id="GIM28406.1"/>
    </source>
</evidence>
<dbReference type="InterPro" id="IPR023296">
    <property type="entry name" value="Glyco_hydro_beta-prop_sf"/>
</dbReference>
<evidence type="ECO:0000313" key="7">
    <source>
        <dbReference type="Proteomes" id="UP000679179"/>
    </source>
</evidence>
<evidence type="ECO:0000259" key="4">
    <source>
        <dbReference type="Pfam" id="PF00251"/>
    </source>
</evidence>
<dbReference type="EMBL" id="BOPZ01000006">
    <property type="protein sequence ID" value="GIM28406.1"/>
    <property type="molecule type" value="Genomic_DNA"/>
</dbReference>
<sequence>MKLKSTLSGVLSACYILGSTLIPAVPVLAAPTYTELYRPQFHYTPGEKWMNDPNGMFYLDGEYHLFYQYYPSGIEWGPMHWGHAVSTDLIHWTELPIALYPDELNWAFSGSAVVDYNNTSGLGINGQPPIIAMYTSARNINGVDYQEQSIAYSNDKGRTWKKYEGNPVIPYPTAPGEAADFRDPKVFWYDEGGGAGHWVMTLVQHDEARIFTSPNLKQWTQTDSVKSATNLDITDPNGDWECPELFPLQVDGGATTKWVMIVSINPGAKYGSGTVYLIGNFDGQHFTNKQIFEDGKDFQYLDSGSDNYAGVTWSNVPNSQNKKTFIGWMSNWRYGTSTPTDPAGTWRSAMTVPRELQLKTINGKVRLIDNPVTQLDSIKGTAQNWTNQTIVPGGANLLSGVNSKQYELNVEFRTDNTTATEFGFKVRTGGSQYTKVYYDKTNSQLKIDRSNSGARPSNNGADFDIIHNASATPINNTIKMKVLIDASSVELFGNDGQVSMTDVIFPDDASRGASLYTVGGNVTVNSLSYTPLNSATPKQAPTYVQGAKELKNHDFETGDLSGWTVLSGNAFTDADVTNLATAQGGSGETFNKNGTYHLWSFKNGGDAETGSIKSENFILDSGNIDFLVSGGNDLNNLKVSLIRASDGYEIAKATAANSETYTRTTWSSASLAPYVGTEVYIKVTDNATGGFGHINVDDINVPIKAVSGIANHDFETGDLTGWKTISGNAFKSSNVTLKTDWWGGTHNQNNNYFLSGFKEGQDTLTGAIRSQNFVLTGNGKIDLKVSGGNDILNEYVALCRASDNAILYKATGTDSDTLRTVSWDASAFLGTECYIKVVDNSTGSWGHINVDDINVGRFESNLTGTWTSLSGTWSNVTGGKMGTNAGGDSFYLNGQTATDFVLEGDVKPVGGAAAGLVFRANSTATQFYVANVDRGGMIKLWKAGGTVLGTFNTPISDNTTYKLKVVASGSNIKVYLNNSADPVINVNDSSYASGQFGCNVFNGASIFNDIKVSTFNTNLKGFYRPSGTWSDVAGGKQGTVAANTNGFLMSTTQGSDFTYEGDLKVSSSTAAAGLVFRSDANATKFYCANIDATGVVKLWGPGLPDRTATVSITPNTVYHLKVVTSGDNIKVYFNNGSTPVIDVNNGTYKGTRFGVNVWNGTGSFQNIVKR</sequence>
<dbReference type="InterPro" id="IPR013320">
    <property type="entry name" value="ConA-like_dom_sf"/>
</dbReference>
<proteinExistence type="inferred from homology"/>
<reference evidence="6" key="1">
    <citation type="submission" date="2021-03" db="EMBL/GenBank/DDBJ databases">
        <title>Taxonomic study of Clostridium polyendosporum from meadow-gley soil under rice.</title>
        <authorList>
            <person name="Kobayashi H."/>
            <person name="Tanizawa Y."/>
            <person name="Yagura M."/>
        </authorList>
    </citation>
    <scope>NUCLEOTIDE SEQUENCE</scope>
    <source>
        <strain evidence="6">JCM 30710</strain>
    </source>
</reference>
<dbReference type="Proteomes" id="UP000679179">
    <property type="component" value="Unassembled WGS sequence"/>
</dbReference>
<keyword evidence="2" id="KW-0378">Hydrolase</keyword>
<dbReference type="InterPro" id="IPR013148">
    <property type="entry name" value="Glyco_hydro_32_N"/>
</dbReference>
<evidence type="ECO:0000256" key="3">
    <source>
        <dbReference type="ARBA" id="ARBA00023295"/>
    </source>
</evidence>
<dbReference type="InterPro" id="IPR001362">
    <property type="entry name" value="Glyco_hydro_32"/>
</dbReference>
<dbReference type="Gene3D" id="2.115.10.20">
    <property type="entry name" value="Glycosyl hydrolase domain, family 43"/>
    <property type="match status" value="1"/>
</dbReference>
<dbReference type="Gene3D" id="2.60.120.260">
    <property type="entry name" value="Galactose-binding domain-like"/>
    <property type="match status" value="1"/>
</dbReference>
<evidence type="ECO:0000256" key="1">
    <source>
        <dbReference type="ARBA" id="ARBA00009902"/>
    </source>
</evidence>
<accession>A0A919RZ65</accession>
<dbReference type="GO" id="GO:0005987">
    <property type="term" value="P:sucrose catabolic process"/>
    <property type="evidence" value="ECO:0007669"/>
    <property type="project" value="TreeGrafter"/>
</dbReference>
<dbReference type="Pfam" id="PF00251">
    <property type="entry name" value="Glyco_hydro_32N"/>
    <property type="match status" value="1"/>
</dbReference>
<dbReference type="RefSeq" id="WP_212903140.1">
    <property type="nucleotide sequence ID" value="NZ_BOPZ01000006.1"/>
</dbReference>
<dbReference type="PANTHER" id="PTHR42800:SF1">
    <property type="entry name" value="EXOINULINASE INUD (AFU_ORTHOLOGUE AFUA_5G00480)"/>
    <property type="match status" value="1"/>
</dbReference>
<keyword evidence="7" id="KW-1185">Reference proteome</keyword>
<evidence type="ECO:0008006" key="8">
    <source>
        <dbReference type="Google" id="ProtNLM"/>
    </source>
</evidence>
<dbReference type="InterPro" id="IPR018053">
    <property type="entry name" value="Glyco_hydro_32_AS"/>
</dbReference>
<dbReference type="SUPFAM" id="SSF75005">
    <property type="entry name" value="Arabinanase/levansucrase/invertase"/>
    <property type="match status" value="1"/>
</dbReference>
<comment type="similarity">
    <text evidence="1">Belongs to the glycosyl hydrolase 32 family.</text>
</comment>
<dbReference type="PROSITE" id="PS00609">
    <property type="entry name" value="GLYCOSYL_HYDROL_F32"/>
    <property type="match status" value="1"/>
</dbReference>
<gene>
    <name evidence="6" type="ORF">CPJCM30710_10720</name>
</gene>
<organism evidence="6 7">
    <name type="scientific">Clostridium polyendosporum</name>
    <dbReference type="NCBI Taxonomy" id="69208"/>
    <lineage>
        <taxon>Bacteria</taxon>
        <taxon>Bacillati</taxon>
        <taxon>Bacillota</taxon>
        <taxon>Clostridia</taxon>
        <taxon>Eubacteriales</taxon>
        <taxon>Clostridiaceae</taxon>
        <taxon>Clostridium</taxon>
    </lineage>
</organism>
<evidence type="ECO:0000259" key="5">
    <source>
        <dbReference type="Pfam" id="PF08244"/>
    </source>
</evidence>
<dbReference type="Pfam" id="PF08244">
    <property type="entry name" value="Glyco_hydro_32C"/>
    <property type="match status" value="1"/>
</dbReference>
<dbReference type="AlphaFoldDB" id="A0A919RZ65"/>
<feature type="domain" description="Glycosyl hydrolase family 32 N-terminal" evidence="4">
    <location>
        <begin position="42"/>
        <end position="366"/>
    </location>
</feature>
<dbReference type="SMART" id="SM00640">
    <property type="entry name" value="Glyco_32"/>
    <property type="match status" value="1"/>
</dbReference>
<dbReference type="PANTHER" id="PTHR42800">
    <property type="entry name" value="EXOINULINASE INUD (AFU_ORTHOLOGUE AFUA_5G00480)"/>
    <property type="match status" value="1"/>
</dbReference>
<dbReference type="InterPro" id="IPR013189">
    <property type="entry name" value="Glyco_hydro_32_C"/>
</dbReference>
<protein>
    <recommendedName>
        <fullName evidence="8">Fructan beta-fructosidase</fullName>
    </recommendedName>
</protein>
<dbReference type="GO" id="GO:0005737">
    <property type="term" value="C:cytoplasm"/>
    <property type="evidence" value="ECO:0007669"/>
    <property type="project" value="TreeGrafter"/>
</dbReference>
<dbReference type="CDD" id="cd18622">
    <property type="entry name" value="GH32_Inu-like"/>
    <property type="match status" value="1"/>
</dbReference>
<name>A0A919RZ65_9CLOT</name>
<feature type="domain" description="Glycosyl hydrolase family 32 C-terminal" evidence="5">
    <location>
        <begin position="377"/>
        <end position="529"/>
    </location>
</feature>
<dbReference type="Gene3D" id="2.60.120.560">
    <property type="entry name" value="Exo-inulinase, domain 1"/>
    <property type="match status" value="3"/>
</dbReference>
<keyword evidence="3" id="KW-0326">Glycosidase</keyword>
<comment type="caution">
    <text evidence="6">The sequence shown here is derived from an EMBL/GenBank/DDBJ whole genome shotgun (WGS) entry which is preliminary data.</text>
</comment>
<dbReference type="SUPFAM" id="SSF49899">
    <property type="entry name" value="Concanavalin A-like lectins/glucanases"/>
    <property type="match status" value="1"/>
</dbReference>